<dbReference type="InterPro" id="IPR057499">
    <property type="entry name" value="Kelch_FKB95"/>
</dbReference>
<dbReference type="PANTHER" id="PTHR24414">
    <property type="entry name" value="F-BOX/KELCH-REPEAT PROTEIN SKIP4"/>
    <property type="match status" value="1"/>
</dbReference>
<dbReference type="Gene3D" id="2.120.10.80">
    <property type="entry name" value="Kelch-type beta propeller"/>
    <property type="match status" value="1"/>
</dbReference>
<protein>
    <recommendedName>
        <fullName evidence="1">F-box domain-containing protein</fullName>
    </recommendedName>
</protein>
<dbReference type="Proteomes" id="UP000029121">
    <property type="component" value="Unassembled WGS sequence"/>
</dbReference>
<evidence type="ECO:0000259" key="1">
    <source>
        <dbReference type="SMART" id="SM00256"/>
    </source>
</evidence>
<dbReference type="InterPro" id="IPR001810">
    <property type="entry name" value="F-box_dom"/>
</dbReference>
<dbReference type="SMART" id="SM00612">
    <property type="entry name" value="Kelch"/>
    <property type="match status" value="2"/>
</dbReference>
<evidence type="ECO:0000313" key="2">
    <source>
        <dbReference type="EMBL" id="EOA36619.1"/>
    </source>
</evidence>
<accession>R0I304</accession>
<dbReference type="CDD" id="cd22152">
    <property type="entry name" value="F-box_AtAFR-like"/>
    <property type="match status" value="1"/>
</dbReference>
<dbReference type="PANTHER" id="PTHR24414:SF65">
    <property type="entry name" value="F-BOX DOMAIN-CONTAINING PROTEIN"/>
    <property type="match status" value="1"/>
</dbReference>
<name>R0I304_9BRAS</name>
<dbReference type="InterPro" id="IPR036047">
    <property type="entry name" value="F-box-like_dom_sf"/>
</dbReference>
<dbReference type="SUPFAM" id="SSF117281">
    <property type="entry name" value="Kelch motif"/>
    <property type="match status" value="1"/>
</dbReference>
<dbReference type="Pfam" id="PF00646">
    <property type="entry name" value="F-box"/>
    <property type="match status" value="1"/>
</dbReference>
<feature type="domain" description="F-box" evidence="1">
    <location>
        <begin position="13"/>
        <end position="53"/>
    </location>
</feature>
<feature type="non-terminal residue" evidence="2">
    <location>
        <position position="1"/>
    </location>
</feature>
<dbReference type="Pfam" id="PF25210">
    <property type="entry name" value="Kelch_FKB95"/>
    <property type="match status" value="1"/>
</dbReference>
<dbReference type="InterPro" id="IPR050354">
    <property type="entry name" value="F-box/kelch-repeat_ARATH"/>
</dbReference>
<evidence type="ECO:0000313" key="3">
    <source>
        <dbReference type="Proteomes" id="UP000029121"/>
    </source>
</evidence>
<dbReference type="eggNOG" id="KOG1072">
    <property type="taxonomic scope" value="Eukaryota"/>
</dbReference>
<organism evidence="2 3">
    <name type="scientific">Capsella rubella</name>
    <dbReference type="NCBI Taxonomy" id="81985"/>
    <lineage>
        <taxon>Eukaryota</taxon>
        <taxon>Viridiplantae</taxon>
        <taxon>Streptophyta</taxon>
        <taxon>Embryophyta</taxon>
        <taxon>Tracheophyta</taxon>
        <taxon>Spermatophyta</taxon>
        <taxon>Magnoliopsida</taxon>
        <taxon>eudicotyledons</taxon>
        <taxon>Gunneridae</taxon>
        <taxon>Pentapetalae</taxon>
        <taxon>rosids</taxon>
        <taxon>malvids</taxon>
        <taxon>Brassicales</taxon>
        <taxon>Brassicaceae</taxon>
        <taxon>Camelineae</taxon>
        <taxon>Capsella</taxon>
    </lineage>
</organism>
<reference evidence="3" key="1">
    <citation type="journal article" date="2013" name="Nat. Genet.">
        <title>The Capsella rubella genome and the genomic consequences of rapid mating system evolution.</title>
        <authorList>
            <person name="Slotte T."/>
            <person name="Hazzouri K.M."/>
            <person name="Agren J.A."/>
            <person name="Koenig D."/>
            <person name="Maumus F."/>
            <person name="Guo Y.L."/>
            <person name="Steige K."/>
            <person name="Platts A.E."/>
            <person name="Escobar J.S."/>
            <person name="Newman L.K."/>
            <person name="Wang W."/>
            <person name="Mandakova T."/>
            <person name="Vello E."/>
            <person name="Smith L.M."/>
            <person name="Henz S.R."/>
            <person name="Steffen J."/>
            <person name="Takuno S."/>
            <person name="Brandvain Y."/>
            <person name="Coop G."/>
            <person name="Andolfatto P."/>
            <person name="Hu T.T."/>
            <person name="Blanchette M."/>
            <person name="Clark R.M."/>
            <person name="Quesneville H."/>
            <person name="Nordborg M."/>
            <person name="Gaut B.S."/>
            <person name="Lysak M.A."/>
            <person name="Jenkins J."/>
            <person name="Grimwood J."/>
            <person name="Chapman J."/>
            <person name="Prochnik S."/>
            <person name="Shu S."/>
            <person name="Rokhsar D."/>
            <person name="Schmutz J."/>
            <person name="Weigel D."/>
            <person name="Wright S.I."/>
        </authorList>
    </citation>
    <scope>NUCLEOTIDE SEQUENCE [LARGE SCALE GENOMIC DNA]</scope>
    <source>
        <strain evidence="3">cv. Monte Gargano</strain>
    </source>
</reference>
<gene>
    <name evidence="2" type="ORF">CARUB_v10011855mg</name>
</gene>
<proteinExistence type="predicted"/>
<dbReference type="SMART" id="SM00256">
    <property type="entry name" value="FBOX"/>
    <property type="match status" value="1"/>
</dbReference>
<dbReference type="EMBL" id="KB870805">
    <property type="protein sequence ID" value="EOA36619.1"/>
    <property type="molecule type" value="Genomic_DNA"/>
</dbReference>
<sequence length="225" mass="25487">EENLPPPVARVQLPRDITEIIIARVPRCYQPNLSLVCKAFRQLITSPQHFSTRLLHGFTEPVLYALIGEPFKITPLSWSILYRSNLPLRFRRVPTLRPILPGCAGVTVGHKIYVMGGYVPKTTAIFIDCRLHTLENLPDMQRARCYAAAGVIDGKIYVIGGYQKRDDDWVEVYDVERRVWETVPSQSPDDATLDGTGEYSFGFLIVVWLTIQDKVYGSHGDLKVN</sequence>
<dbReference type="AlphaFoldDB" id="R0I304"/>
<dbReference type="InterPro" id="IPR006652">
    <property type="entry name" value="Kelch_1"/>
</dbReference>
<keyword evidence="3" id="KW-1185">Reference proteome</keyword>
<dbReference type="InterPro" id="IPR015915">
    <property type="entry name" value="Kelch-typ_b-propeller"/>
</dbReference>
<dbReference type="SUPFAM" id="SSF81383">
    <property type="entry name" value="F-box domain"/>
    <property type="match status" value="1"/>
</dbReference>